<dbReference type="InterPro" id="IPR006702">
    <property type="entry name" value="CASP_dom"/>
</dbReference>
<dbReference type="Proteomes" id="UP000694930">
    <property type="component" value="Chromosome 1"/>
</dbReference>
<evidence type="ECO:0000259" key="9">
    <source>
        <dbReference type="Pfam" id="PF04535"/>
    </source>
</evidence>
<keyword evidence="6 8" id="KW-1133">Transmembrane helix</keyword>
<feature type="transmembrane region" description="Helical" evidence="8">
    <location>
        <begin position="108"/>
        <end position="126"/>
    </location>
</feature>
<sequence length="175" mass="19548">MVEYDYDEKPFSSFSSPNKIPLLVLIARVVTLASLLISSLVMYNNKVPYMNGQIDYTIFDTFRFVLAIMIMGICYTILLLPFAAYYTIAKKQLIDHHIFHLVQLIADQIMFGLMASAAGASLAATVELSKAKFVDDNMSEKMHSYFGLMYVPNAFFVVGLVASLISTILSSNKSE</sequence>
<comment type="similarity">
    <text evidence="2 8">Belongs to the Casparian strip membrane proteins (CASP) family.</text>
</comment>
<evidence type="ECO:0000256" key="1">
    <source>
        <dbReference type="ARBA" id="ARBA00004651"/>
    </source>
</evidence>
<protein>
    <recommendedName>
        <fullName evidence="8">CASP-like protein</fullName>
    </recommendedName>
</protein>
<evidence type="ECO:0000313" key="11">
    <source>
        <dbReference type="RefSeq" id="XP_015087660.2"/>
    </source>
</evidence>
<evidence type="ECO:0000256" key="8">
    <source>
        <dbReference type="RuleBase" id="RU361233"/>
    </source>
</evidence>
<feature type="transmembrane region" description="Helical" evidence="8">
    <location>
        <begin position="20"/>
        <end position="43"/>
    </location>
</feature>
<evidence type="ECO:0000256" key="6">
    <source>
        <dbReference type="ARBA" id="ARBA00022989"/>
    </source>
</evidence>
<feature type="transmembrane region" description="Helical" evidence="8">
    <location>
        <begin position="64"/>
        <end position="88"/>
    </location>
</feature>
<keyword evidence="5 8" id="KW-0812">Transmembrane</keyword>
<keyword evidence="7 8" id="KW-0472">Membrane</keyword>
<dbReference type="Pfam" id="PF04535">
    <property type="entry name" value="CASP_dom"/>
    <property type="match status" value="1"/>
</dbReference>
<dbReference type="GeneID" id="107030956"/>
<feature type="transmembrane region" description="Helical" evidence="8">
    <location>
        <begin position="147"/>
        <end position="169"/>
    </location>
</feature>
<evidence type="ECO:0000256" key="7">
    <source>
        <dbReference type="ARBA" id="ARBA00023136"/>
    </source>
</evidence>
<evidence type="ECO:0000256" key="2">
    <source>
        <dbReference type="ARBA" id="ARBA00007651"/>
    </source>
</evidence>
<gene>
    <name evidence="11" type="primary">LOC107030956</name>
</gene>
<dbReference type="PANTHER" id="PTHR33573:SF14">
    <property type="entry name" value="CASP-LIKE PROTEIN"/>
    <property type="match status" value="1"/>
</dbReference>
<comment type="subunit">
    <text evidence="3 8">Homodimer and heterodimers.</text>
</comment>
<keyword evidence="10" id="KW-1185">Reference proteome</keyword>
<name>A0ABM1HMG4_SOLPN</name>
<keyword evidence="4 8" id="KW-1003">Cell membrane</keyword>
<organism evidence="10 11">
    <name type="scientific">Solanum pennellii</name>
    <name type="common">Tomato</name>
    <name type="synonym">Lycopersicon pennellii</name>
    <dbReference type="NCBI Taxonomy" id="28526"/>
    <lineage>
        <taxon>Eukaryota</taxon>
        <taxon>Viridiplantae</taxon>
        <taxon>Streptophyta</taxon>
        <taxon>Embryophyta</taxon>
        <taxon>Tracheophyta</taxon>
        <taxon>Spermatophyta</taxon>
        <taxon>Magnoliopsida</taxon>
        <taxon>eudicotyledons</taxon>
        <taxon>Gunneridae</taxon>
        <taxon>Pentapetalae</taxon>
        <taxon>asterids</taxon>
        <taxon>lamiids</taxon>
        <taxon>Solanales</taxon>
        <taxon>Solanaceae</taxon>
        <taxon>Solanoideae</taxon>
        <taxon>Solaneae</taxon>
        <taxon>Solanum</taxon>
        <taxon>Solanum subgen. Lycopersicon</taxon>
    </lineage>
</organism>
<proteinExistence type="inferred from homology"/>
<comment type="subcellular location">
    <subcellularLocation>
        <location evidence="1 8">Cell membrane</location>
        <topology evidence="1 8">Multi-pass membrane protein</topology>
    </subcellularLocation>
</comment>
<feature type="domain" description="Casparian strip membrane protein" evidence="9">
    <location>
        <begin position="21"/>
        <end position="126"/>
    </location>
</feature>
<evidence type="ECO:0000256" key="5">
    <source>
        <dbReference type="ARBA" id="ARBA00022692"/>
    </source>
</evidence>
<evidence type="ECO:0000256" key="4">
    <source>
        <dbReference type="ARBA" id="ARBA00022475"/>
    </source>
</evidence>
<evidence type="ECO:0000313" key="10">
    <source>
        <dbReference type="Proteomes" id="UP000694930"/>
    </source>
</evidence>
<dbReference type="RefSeq" id="XP_015087660.2">
    <property type="nucleotide sequence ID" value="XM_015232174.2"/>
</dbReference>
<evidence type="ECO:0000256" key="3">
    <source>
        <dbReference type="ARBA" id="ARBA00011489"/>
    </source>
</evidence>
<dbReference type="PANTHER" id="PTHR33573">
    <property type="entry name" value="CASP-LIKE PROTEIN 4A4"/>
    <property type="match status" value="1"/>
</dbReference>
<accession>A0ABM1HMG4</accession>
<reference evidence="10" key="1">
    <citation type="journal article" date="2014" name="Nat. Genet.">
        <title>The genome of the stress-tolerant wild tomato species Solanum pennellii.</title>
        <authorList>
            <person name="Bolger A."/>
            <person name="Scossa F."/>
            <person name="Bolger M.E."/>
            <person name="Lanz C."/>
            <person name="Maumus F."/>
            <person name="Tohge T."/>
            <person name="Quesneville H."/>
            <person name="Alseekh S."/>
            <person name="Sorensen I."/>
            <person name="Lichtenstein G."/>
            <person name="Fich E.A."/>
            <person name="Conte M."/>
            <person name="Keller H."/>
            <person name="Schneeberger K."/>
            <person name="Schwacke R."/>
            <person name="Ofner I."/>
            <person name="Vrebalov J."/>
            <person name="Xu Y."/>
            <person name="Osorio S."/>
            <person name="Aflitos S.A."/>
            <person name="Schijlen E."/>
            <person name="Jimenez-Gomez J.M."/>
            <person name="Ryngajllo M."/>
            <person name="Kimura S."/>
            <person name="Kumar R."/>
            <person name="Koenig D."/>
            <person name="Headland L.R."/>
            <person name="Maloof J.N."/>
            <person name="Sinha N."/>
            <person name="van Ham R.C."/>
            <person name="Lankhorst R.K."/>
            <person name="Mao L."/>
            <person name="Vogel A."/>
            <person name="Arsova B."/>
            <person name="Panstruga R."/>
            <person name="Fei Z."/>
            <person name="Rose J.K."/>
            <person name="Zamir D."/>
            <person name="Carrari F."/>
            <person name="Giovannoni J.J."/>
            <person name="Weigel D."/>
            <person name="Usadel B."/>
            <person name="Fernie A.R."/>
        </authorList>
    </citation>
    <scope>NUCLEOTIDE SEQUENCE [LARGE SCALE GENOMIC DNA]</scope>
    <source>
        <strain evidence="10">cv. LA0716</strain>
    </source>
</reference>
<reference evidence="11" key="2">
    <citation type="submission" date="2025-08" db="UniProtKB">
        <authorList>
            <consortium name="RefSeq"/>
        </authorList>
    </citation>
    <scope>IDENTIFICATION</scope>
</reference>